<gene>
    <name evidence="3" type="ORF">R1sor_018205</name>
</gene>
<proteinExistence type="predicted"/>
<sequence>MTEIIEYMTDPEPAEAVVKETTRPPLVPRKPPVQRTASRLGVPELTVVATDVLKEQAGQEEPQLDTVMEEGHADPEQNEGELDGTRPAHIRKNTKDVRVTTIVNQAVTSEINHLEKQIQENEAAIRESDRELAVARKAAHVSITVGGTRVTQVQAQTATGLLKQMETLNPNPFRFVQAASVPMSQQEHPVPARTSSNGNPVVNGRISLPPVITSGLAANPVRGSSNVAVPISNLTTVSVPATVIPSSSVQVPATVTTVTTDQQAAVSAPNRTQEQLTIPVSTTTPAVATTTREGGARYTQEYQRDVKGKQLEEPAMQAQTPGAGASRPHSGCTRERQASGGELPGDTPATTIDPEETNSPPKAAPSTGS</sequence>
<dbReference type="AlphaFoldDB" id="A0ABD3I913"/>
<feature type="region of interest" description="Disordered" evidence="2">
    <location>
        <begin position="19"/>
        <end position="38"/>
    </location>
</feature>
<feature type="coiled-coil region" evidence="1">
    <location>
        <begin position="104"/>
        <end position="138"/>
    </location>
</feature>
<protein>
    <submittedName>
        <fullName evidence="3">Uncharacterized protein</fullName>
    </submittedName>
</protein>
<keyword evidence="4" id="KW-1185">Reference proteome</keyword>
<comment type="caution">
    <text evidence="3">The sequence shown here is derived from an EMBL/GenBank/DDBJ whole genome shotgun (WGS) entry which is preliminary data.</text>
</comment>
<evidence type="ECO:0000256" key="2">
    <source>
        <dbReference type="SAM" id="MobiDB-lite"/>
    </source>
</evidence>
<evidence type="ECO:0000256" key="1">
    <source>
        <dbReference type="SAM" id="Coils"/>
    </source>
</evidence>
<name>A0ABD3I913_9MARC</name>
<dbReference type="Proteomes" id="UP001633002">
    <property type="component" value="Unassembled WGS sequence"/>
</dbReference>
<evidence type="ECO:0000313" key="3">
    <source>
        <dbReference type="EMBL" id="KAL3700183.1"/>
    </source>
</evidence>
<accession>A0ABD3I913</accession>
<dbReference type="EMBL" id="JBJQOH010000001">
    <property type="protein sequence ID" value="KAL3700183.1"/>
    <property type="molecule type" value="Genomic_DNA"/>
</dbReference>
<reference evidence="3 4" key="1">
    <citation type="submission" date="2024-09" db="EMBL/GenBank/DDBJ databases">
        <title>Chromosome-scale assembly of Riccia sorocarpa.</title>
        <authorList>
            <person name="Paukszto L."/>
        </authorList>
    </citation>
    <scope>NUCLEOTIDE SEQUENCE [LARGE SCALE GENOMIC DNA]</scope>
    <source>
        <strain evidence="3">LP-2024</strain>
        <tissue evidence="3">Aerial parts of the thallus</tissue>
    </source>
</reference>
<organism evidence="3 4">
    <name type="scientific">Riccia sorocarpa</name>
    <dbReference type="NCBI Taxonomy" id="122646"/>
    <lineage>
        <taxon>Eukaryota</taxon>
        <taxon>Viridiplantae</taxon>
        <taxon>Streptophyta</taxon>
        <taxon>Embryophyta</taxon>
        <taxon>Marchantiophyta</taxon>
        <taxon>Marchantiopsida</taxon>
        <taxon>Marchantiidae</taxon>
        <taxon>Marchantiales</taxon>
        <taxon>Ricciaceae</taxon>
        <taxon>Riccia</taxon>
    </lineage>
</organism>
<feature type="region of interest" description="Disordered" evidence="2">
    <location>
        <begin position="312"/>
        <end position="369"/>
    </location>
</feature>
<evidence type="ECO:0000313" key="4">
    <source>
        <dbReference type="Proteomes" id="UP001633002"/>
    </source>
</evidence>
<keyword evidence="1" id="KW-0175">Coiled coil</keyword>